<gene>
    <name evidence="1" type="ordered locus">AM1_2140</name>
</gene>
<protein>
    <submittedName>
        <fullName evidence="1">Uncharacterized protein</fullName>
    </submittedName>
</protein>
<dbReference type="KEGG" id="amr:AM1_2140"/>
<evidence type="ECO:0000313" key="1">
    <source>
        <dbReference type="EMBL" id="ABW27155.1"/>
    </source>
</evidence>
<organism evidence="1 2">
    <name type="scientific">Acaryochloris marina (strain MBIC 11017)</name>
    <dbReference type="NCBI Taxonomy" id="329726"/>
    <lineage>
        <taxon>Bacteria</taxon>
        <taxon>Bacillati</taxon>
        <taxon>Cyanobacteriota</taxon>
        <taxon>Cyanophyceae</taxon>
        <taxon>Acaryochloridales</taxon>
        <taxon>Acaryochloridaceae</taxon>
        <taxon>Acaryochloris</taxon>
    </lineage>
</organism>
<proteinExistence type="predicted"/>
<dbReference type="STRING" id="329726.AM1_2140"/>
<reference evidence="1 2" key="1">
    <citation type="journal article" date="2008" name="Proc. Natl. Acad. Sci. U.S.A.">
        <title>Niche adaptation and genome expansion in the chlorophyll d-producing cyanobacterium Acaryochloris marina.</title>
        <authorList>
            <person name="Swingley W.D."/>
            <person name="Chen M."/>
            <person name="Cheung P.C."/>
            <person name="Conrad A.L."/>
            <person name="Dejesa L.C."/>
            <person name="Hao J."/>
            <person name="Honchak B.M."/>
            <person name="Karbach L.E."/>
            <person name="Kurdoglu A."/>
            <person name="Lahiri S."/>
            <person name="Mastrian S.D."/>
            <person name="Miyashita H."/>
            <person name="Page L."/>
            <person name="Ramakrishna P."/>
            <person name="Satoh S."/>
            <person name="Sattley W.M."/>
            <person name="Shimada Y."/>
            <person name="Taylor H.L."/>
            <person name="Tomo T."/>
            <person name="Tsuchiya T."/>
            <person name="Wang Z.T."/>
            <person name="Raymond J."/>
            <person name="Mimuro M."/>
            <person name="Blankenship R.E."/>
            <person name="Touchman J.W."/>
        </authorList>
    </citation>
    <scope>NUCLEOTIDE SEQUENCE [LARGE SCALE GENOMIC DNA]</scope>
    <source>
        <strain evidence="2">MBIC 11017</strain>
    </source>
</reference>
<dbReference type="EMBL" id="CP000828">
    <property type="protein sequence ID" value="ABW27155.1"/>
    <property type="molecule type" value="Genomic_DNA"/>
</dbReference>
<dbReference type="HOGENOM" id="CLU_3283111_0_0_3"/>
<keyword evidence="2" id="KW-1185">Reference proteome</keyword>
<dbReference type="Proteomes" id="UP000000268">
    <property type="component" value="Chromosome"/>
</dbReference>
<sequence>MSHICDWQFPIEKFIVDFYFKGLKLTIDIQGHPTKRKLHQ</sequence>
<name>B0BZU5_ACAM1</name>
<accession>B0BZU5</accession>
<evidence type="ECO:0000313" key="2">
    <source>
        <dbReference type="Proteomes" id="UP000000268"/>
    </source>
</evidence>
<dbReference type="AlphaFoldDB" id="B0BZU5"/>